<reference evidence="2" key="1">
    <citation type="submission" date="2012-09" db="EMBL/GenBank/DDBJ databases">
        <title>Genome sequencing and comparative transcriptomics of race 1 and race 4 of banana pathogen: Fusarium oxysporum f. sp. cubense.</title>
        <authorList>
            <person name="Fang X."/>
            <person name="Huang J."/>
        </authorList>
    </citation>
    <scope>NUCLEOTIDE SEQUENCE [LARGE SCALE GENOMIC DNA]</scope>
    <source>
        <strain evidence="2">race 1</strain>
    </source>
</reference>
<protein>
    <submittedName>
        <fullName evidence="1">Uncharacterized protein</fullName>
    </submittedName>
</protein>
<accession>N4TYK6</accession>
<evidence type="ECO:0000313" key="1">
    <source>
        <dbReference type="EMBL" id="ENH64287.1"/>
    </source>
</evidence>
<sequence length="67" mass="7459">MVNVLAPLALTRPAQVSWELWDFHLGNPWDGSTSTSCLGRVRVHERHVNQTDGENWLTTSCPLSPAC</sequence>
<proteinExistence type="predicted"/>
<name>N4TYK6_FUSC1</name>
<organism evidence="1 2">
    <name type="scientific">Fusarium oxysporum f. sp. cubense (strain race 1)</name>
    <name type="common">Panama disease fungus</name>
    <dbReference type="NCBI Taxonomy" id="1229664"/>
    <lineage>
        <taxon>Eukaryota</taxon>
        <taxon>Fungi</taxon>
        <taxon>Dikarya</taxon>
        <taxon>Ascomycota</taxon>
        <taxon>Pezizomycotina</taxon>
        <taxon>Sordariomycetes</taxon>
        <taxon>Hypocreomycetidae</taxon>
        <taxon>Hypocreales</taxon>
        <taxon>Nectriaceae</taxon>
        <taxon>Fusarium</taxon>
        <taxon>Fusarium oxysporum species complex</taxon>
    </lineage>
</organism>
<dbReference type="VEuPathDB" id="FungiDB:FOC1_h10016746"/>
<gene>
    <name evidence="1" type="ORF">FOC1_h10016746</name>
</gene>
<dbReference type="HOGENOM" id="CLU_2812386_0_0_1"/>
<feature type="non-terminal residue" evidence="1">
    <location>
        <position position="67"/>
    </location>
</feature>
<dbReference type="AlphaFoldDB" id="N4TYK6"/>
<dbReference type="Proteomes" id="UP000016928">
    <property type="component" value="Unassembled WGS sequence"/>
</dbReference>
<evidence type="ECO:0000313" key="2">
    <source>
        <dbReference type="Proteomes" id="UP000016928"/>
    </source>
</evidence>
<reference evidence="2" key="2">
    <citation type="journal article" date="2014" name="PLoS ONE">
        <title>Genome and Transcriptome Analysis of the Fungal Pathogen Fusarium oxysporum f. sp. cubense Causing Banana Vascular Wilt Disease.</title>
        <authorList>
            <person name="Guo L."/>
            <person name="Han L."/>
            <person name="Yang L."/>
            <person name="Zeng H."/>
            <person name="Fan D."/>
            <person name="Zhu Y."/>
            <person name="Feng Y."/>
            <person name="Wang G."/>
            <person name="Peng C."/>
            <person name="Jiang X."/>
            <person name="Zhou D."/>
            <person name="Ni P."/>
            <person name="Liang C."/>
            <person name="Liu L."/>
            <person name="Wang J."/>
            <person name="Mao C."/>
            <person name="Fang X."/>
            <person name="Peng M."/>
            <person name="Huang J."/>
        </authorList>
    </citation>
    <scope>NUCLEOTIDE SEQUENCE [LARGE SCALE GENOMIC DNA]</scope>
    <source>
        <strain evidence="2">race 1</strain>
    </source>
</reference>
<dbReference type="EMBL" id="KB730528">
    <property type="protein sequence ID" value="ENH64287.1"/>
    <property type="molecule type" value="Genomic_DNA"/>
</dbReference>